<keyword evidence="2" id="KW-1185">Reference proteome</keyword>
<dbReference type="EMBL" id="JBHTHX010000051">
    <property type="protein sequence ID" value="MFD0883584.1"/>
    <property type="molecule type" value="Genomic_DNA"/>
</dbReference>
<accession>A0ABW3DKS1</accession>
<evidence type="ECO:0008006" key="3">
    <source>
        <dbReference type="Google" id="ProtNLM"/>
    </source>
</evidence>
<reference evidence="2" key="1">
    <citation type="journal article" date="2019" name="Int. J. Syst. Evol. Microbiol.">
        <title>The Global Catalogue of Microorganisms (GCM) 10K type strain sequencing project: providing services to taxonomists for standard genome sequencing and annotation.</title>
        <authorList>
            <consortium name="The Broad Institute Genomics Platform"/>
            <consortium name="The Broad Institute Genome Sequencing Center for Infectious Disease"/>
            <person name="Wu L."/>
            <person name="Ma J."/>
        </authorList>
    </citation>
    <scope>NUCLEOTIDE SEQUENCE [LARGE SCALE GENOMIC DNA]</scope>
    <source>
        <strain evidence="2">CCUG 62974</strain>
    </source>
</reference>
<evidence type="ECO:0000313" key="1">
    <source>
        <dbReference type="EMBL" id="MFD0883584.1"/>
    </source>
</evidence>
<gene>
    <name evidence="1" type="ORF">ACFQ08_03285</name>
</gene>
<sequence>MQEAHPGWLVFHSSRSGLWSAYRSALPIGGNTGDVLLVRAGSVEELDRKPAAQVSPVVPPSIRAVAVARALQARSVRISRAVQAVCPDPAVGSGRFTALRGLLRS</sequence>
<protein>
    <recommendedName>
        <fullName evidence="3">EVE domain-containing protein</fullName>
    </recommendedName>
</protein>
<proteinExistence type="predicted"/>
<organism evidence="1 2">
    <name type="scientific">Streptosporangium algeriense</name>
    <dbReference type="NCBI Taxonomy" id="1682748"/>
    <lineage>
        <taxon>Bacteria</taxon>
        <taxon>Bacillati</taxon>
        <taxon>Actinomycetota</taxon>
        <taxon>Actinomycetes</taxon>
        <taxon>Streptosporangiales</taxon>
        <taxon>Streptosporangiaceae</taxon>
        <taxon>Streptosporangium</taxon>
    </lineage>
</organism>
<name>A0ABW3DKS1_9ACTN</name>
<evidence type="ECO:0000313" key="2">
    <source>
        <dbReference type="Proteomes" id="UP001597024"/>
    </source>
</evidence>
<comment type="caution">
    <text evidence="1">The sequence shown here is derived from an EMBL/GenBank/DDBJ whole genome shotgun (WGS) entry which is preliminary data.</text>
</comment>
<dbReference type="Proteomes" id="UP001597024">
    <property type="component" value="Unassembled WGS sequence"/>
</dbReference>